<reference evidence="1" key="1">
    <citation type="submission" date="2019-10" db="EMBL/GenBank/DDBJ databases">
        <title>Draft genome sequece of Microseira wollei NIES-4236.</title>
        <authorList>
            <person name="Yamaguchi H."/>
            <person name="Suzuki S."/>
            <person name="Kawachi M."/>
        </authorList>
    </citation>
    <scope>NUCLEOTIDE SEQUENCE</scope>
    <source>
        <strain evidence="1">NIES-4236</strain>
    </source>
</reference>
<dbReference type="SUPFAM" id="SSF52540">
    <property type="entry name" value="P-loop containing nucleoside triphosphate hydrolases"/>
    <property type="match status" value="1"/>
</dbReference>
<protein>
    <submittedName>
        <fullName evidence="1">Csx3 family CRISPR-associated protein</fullName>
    </submittedName>
</protein>
<keyword evidence="2" id="KW-1185">Reference proteome</keyword>
<dbReference type="Pfam" id="PF09620">
    <property type="entry name" value="Cas_csx3"/>
    <property type="match status" value="1"/>
</dbReference>
<organism evidence="1 2">
    <name type="scientific">Microseira wollei NIES-4236</name>
    <dbReference type="NCBI Taxonomy" id="2530354"/>
    <lineage>
        <taxon>Bacteria</taxon>
        <taxon>Bacillati</taxon>
        <taxon>Cyanobacteriota</taxon>
        <taxon>Cyanophyceae</taxon>
        <taxon>Oscillatoriophycideae</taxon>
        <taxon>Aerosakkonematales</taxon>
        <taxon>Aerosakkonemataceae</taxon>
        <taxon>Microseira</taxon>
    </lineage>
</organism>
<accession>A0AAV3XTD8</accession>
<dbReference type="EMBL" id="BLAY01000413">
    <property type="protein sequence ID" value="GET44561.1"/>
    <property type="molecule type" value="Genomic_DNA"/>
</dbReference>
<sequence length="309" mass="35138">MNLDWQKQVSLEVTQLKTTEGNYQTLSINLLPPRELIATDILPHLELPSELDLNREVILFGQAPIWLYGNLTERCRSVPWLACYDARKNVAVIVQSQVAEKAPGDTLSASLNQTPCPAILIGGPPDSGKSVLANTLRWDLLKKNLNKQVFLHRANWDGQGNWAYETANRELVKRLVRENEFRIHENDLTRHLIPDYFEKNSRDVKNLRELVDLVLVDLGGKPQPEKMPLVEQCTHYIIISKSPEQIGEWHELCRKKLQPLAVIHSVLEKRIEVLSTNPLLEIVAGIWQEGEMLTIPDVLLQAVIVGARH</sequence>
<dbReference type="InterPro" id="IPR027417">
    <property type="entry name" value="P-loop_NTPase"/>
</dbReference>
<comment type="caution">
    <text evidence="1">The sequence shown here is derived from an EMBL/GenBank/DDBJ whole genome shotgun (WGS) entry which is preliminary data.</text>
</comment>
<dbReference type="InterPro" id="IPR013409">
    <property type="entry name" value="CRISPR-assoc_prot_Crn3/Csx3"/>
</dbReference>
<proteinExistence type="predicted"/>
<dbReference type="Proteomes" id="UP001050975">
    <property type="component" value="Unassembled WGS sequence"/>
</dbReference>
<dbReference type="AlphaFoldDB" id="A0AAV3XTD8"/>
<evidence type="ECO:0000313" key="2">
    <source>
        <dbReference type="Proteomes" id="UP001050975"/>
    </source>
</evidence>
<gene>
    <name evidence="1" type="ORF">MiSe_93910</name>
</gene>
<dbReference type="RefSeq" id="WP_226594746.1">
    <property type="nucleotide sequence ID" value="NZ_BLAY01000413.1"/>
</dbReference>
<name>A0AAV3XTD8_9CYAN</name>
<evidence type="ECO:0000313" key="1">
    <source>
        <dbReference type="EMBL" id="GET44561.1"/>
    </source>
</evidence>